<dbReference type="PROSITE" id="PS51186">
    <property type="entry name" value="GNAT"/>
    <property type="match status" value="1"/>
</dbReference>
<dbReference type="PANTHER" id="PTHR43792">
    <property type="entry name" value="GNAT FAMILY, PUTATIVE (AFU_ORTHOLOGUE AFUA_3G00765)-RELATED-RELATED"/>
    <property type="match status" value="1"/>
</dbReference>
<evidence type="ECO:0000313" key="2">
    <source>
        <dbReference type="EMBL" id="SCY66363.1"/>
    </source>
</evidence>
<dbReference type="GO" id="GO:0005737">
    <property type="term" value="C:cytoplasm"/>
    <property type="evidence" value="ECO:0007669"/>
    <property type="project" value="TreeGrafter"/>
</dbReference>
<dbReference type="STRING" id="582692.SAMN05720606_107160"/>
<dbReference type="PANTHER" id="PTHR43792:SF9">
    <property type="entry name" value="RIBOSOMAL-PROTEIN-ALANINE ACETYLTRANSFERASE"/>
    <property type="match status" value="1"/>
</dbReference>
<keyword evidence="3" id="KW-1185">Reference proteome</keyword>
<dbReference type="InterPro" id="IPR000182">
    <property type="entry name" value="GNAT_dom"/>
</dbReference>
<reference evidence="3" key="1">
    <citation type="submission" date="2016-10" db="EMBL/GenBank/DDBJ databases">
        <authorList>
            <person name="Varghese N."/>
            <person name="Submissions S."/>
        </authorList>
    </citation>
    <scope>NUCLEOTIDE SEQUENCE [LARGE SCALE GENOMIC DNA]</scope>
    <source>
        <strain evidence="3">BL9</strain>
    </source>
</reference>
<accession>A0A1G5HRH7</accession>
<evidence type="ECO:0000313" key="3">
    <source>
        <dbReference type="Proteomes" id="UP000198538"/>
    </source>
</evidence>
<dbReference type="GO" id="GO:0008999">
    <property type="term" value="F:protein-N-terminal-alanine acetyltransferase activity"/>
    <property type="evidence" value="ECO:0007669"/>
    <property type="project" value="TreeGrafter"/>
</dbReference>
<protein>
    <submittedName>
        <fullName evidence="2">Ribosomal-protein-alanine N-acetyltransferase</fullName>
    </submittedName>
</protein>
<dbReference type="Proteomes" id="UP000198538">
    <property type="component" value="Unassembled WGS sequence"/>
</dbReference>
<evidence type="ECO:0000259" key="1">
    <source>
        <dbReference type="PROSITE" id="PS51186"/>
    </source>
</evidence>
<sequence length="212" mass="24470">MLNRNMLIQGLPALWTERLVLRSLRQSDYITLSELLSDPQVIRYVNRGSQPPPIRARKLLNQIRSSSAKLDSLHYGICWKGREQVIGITSFQQWNDQKGTAQIGYILDKACWGKGVATEAVHRLLTFGFDELHLWRVEARCYEANGSSERVLLKMGMTYERNLPSYGLNDEEDNAFESSMDVKVYGMYREQFQHDLYLERLHKLASNKPGIS</sequence>
<feature type="domain" description="N-acetyltransferase" evidence="1">
    <location>
        <begin position="19"/>
        <end position="183"/>
    </location>
</feature>
<proteinExistence type="predicted"/>
<dbReference type="Pfam" id="PF13302">
    <property type="entry name" value="Acetyltransf_3"/>
    <property type="match status" value="1"/>
</dbReference>
<dbReference type="Gene3D" id="3.40.630.30">
    <property type="match status" value="1"/>
</dbReference>
<dbReference type="RefSeq" id="WP_090919426.1">
    <property type="nucleotide sequence ID" value="NZ_FMVM01000007.1"/>
</dbReference>
<gene>
    <name evidence="2" type="ORF">SAMN05720606_107160</name>
</gene>
<dbReference type="AlphaFoldDB" id="A0A1G5HRH7"/>
<dbReference type="InterPro" id="IPR051531">
    <property type="entry name" value="N-acetyltransferase"/>
</dbReference>
<dbReference type="EMBL" id="FMVM01000007">
    <property type="protein sequence ID" value="SCY66363.1"/>
    <property type="molecule type" value="Genomic_DNA"/>
</dbReference>
<name>A0A1G5HRH7_9BACL</name>
<dbReference type="InterPro" id="IPR016181">
    <property type="entry name" value="Acyl_CoA_acyltransferase"/>
</dbReference>
<organism evidence="2 3">
    <name type="scientific">Paenibacillus polysaccharolyticus</name>
    <dbReference type="NCBI Taxonomy" id="582692"/>
    <lineage>
        <taxon>Bacteria</taxon>
        <taxon>Bacillati</taxon>
        <taxon>Bacillota</taxon>
        <taxon>Bacilli</taxon>
        <taxon>Bacillales</taxon>
        <taxon>Paenibacillaceae</taxon>
        <taxon>Paenibacillus</taxon>
    </lineage>
</organism>
<dbReference type="SUPFAM" id="SSF55729">
    <property type="entry name" value="Acyl-CoA N-acyltransferases (Nat)"/>
    <property type="match status" value="1"/>
</dbReference>
<keyword evidence="2" id="KW-0808">Transferase</keyword>